<name>A0A2T6AQF3_9RHOB</name>
<sequence>MPPLRVTRPARAAARRAQDSVTERLAAELAALRAAQGWTLEQLSERSGVSRAALSRLEHAEVSPSADVLARICGAHGLRPSQLMARIEEAFQASVPAEDQPHWRDPERAVSTRMVSPSGPGLAGEVTEWRLGAGVSADLTNLQNTVRECHLVLLQGRLRVTLEGTPQDLARGDALRFHQGGPVPVVVLGDTGVRLLLFAAAP</sequence>
<dbReference type="GO" id="GO:0005829">
    <property type="term" value="C:cytosol"/>
    <property type="evidence" value="ECO:0007669"/>
    <property type="project" value="TreeGrafter"/>
</dbReference>
<proteinExistence type="predicted"/>
<dbReference type="InterPro" id="IPR001387">
    <property type="entry name" value="Cro/C1-type_HTH"/>
</dbReference>
<dbReference type="Gene3D" id="1.10.260.40">
    <property type="entry name" value="lambda repressor-like DNA-binding domains"/>
    <property type="match status" value="1"/>
</dbReference>
<dbReference type="SUPFAM" id="SSF47413">
    <property type="entry name" value="lambda repressor-like DNA-binding domains"/>
    <property type="match status" value="1"/>
</dbReference>
<dbReference type="Proteomes" id="UP000244069">
    <property type="component" value="Unassembled WGS sequence"/>
</dbReference>
<protein>
    <submittedName>
        <fullName evidence="3">Transcriptional regulator with XRE-family HTH domain</fullName>
    </submittedName>
</protein>
<dbReference type="PANTHER" id="PTHR46797:SF10">
    <property type="entry name" value="BLR1115 PROTEIN"/>
    <property type="match status" value="1"/>
</dbReference>
<evidence type="ECO:0000256" key="1">
    <source>
        <dbReference type="ARBA" id="ARBA00023125"/>
    </source>
</evidence>
<accession>A0A2T6AQF3</accession>
<organism evidence="3 4">
    <name type="scientific">Allosediminivita pacifica</name>
    <dbReference type="NCBI Taxonomy" id="1267769"/>
    <lineage>
        <taxon>Bacteria</taxon>
        <taxon>Pseudomonadati</taxon>
        <taxon>Pseudomonadota</taxon>
        <taxon>Alphaproteobacteria</taxon>
        <taxon>Rhodobacterales</taxon>
        <taxon>Paracoccaceae</taxon>
        <taxon>Allosediminivita</taxon>
    </lineage>
</organism>
<keyword evidence="4" id="KW-1185">Reference proteome</keyword>
<dbReference type="Pfam" id="PF13560">
    <property type="entry name" value="HTH_31"/>
    <property type="match status" value="1"/>
</dbReference>
<dbReference type="InterPro" id="IPR050807">
    <property type="entry name" value="TransReg_Diox_bact_type"/>
</dbReference>
<evidence type="ECO:0000313" key="3">
    <source>
        <dbReference type="EMBL" id="PTX46061.1"/>
    </source>
</evidence>
<dbReference type="AlphaFoldDB" id="A0A2T6AQF3"/>
<dbReference type="PROSITE" id="PS50943">
    <property type="entry name" value="HTH_CROC1"/>
    <property type="match status" value="1"/>
</dbReference>
<comment type="caution">
    <text evidence="3">The sequence shown here is derived from an EMBL/GenBank/DDBJ whole genome shotgun (WGS) entry which is preliminary data.</text>
</comment>
<evidence type="ECO:0000259" key="2">
    <source>
        <dbReference type="PROSITE" id="PS50943"/>
    </source>
</evidence>
<dbReference type="InterPro" id="IPR014710">
    <property type="entry name" value="RmlC-like_jellyroll"/>
</dbReference>
<dbReference type="SUPFAM" id="SSF51182">
    <property type="entry name" value="RmlC-like cupins"/>
    <property type="match status" value="1"/>
</dbReference>
<feature type="domain" description="HTH cro/C1-type" evidence="2">
    <location>
        <begin position="29"/>
        <end position="83"/>
    </location>
</feature>
<dbReference type="PANTHER" id="PTHR46797">
    <property type="entry name" value="HTH-TYPE TRANSCRIPTIONAL REGULATOR"/>
    <property type="match status" value="1"/>
</dbReference>
<dbReference type="InterPro" id="IPR011051">
    <property type="entry name" value="RmlC_Cupin_sf"/>
</dbReference>
<dbReference type="GO" id="GO:0003700">
    <property type="term" value="F:DNA-binding transcription factor activity"/>
    <property type="evidence" value="ECO:0007669"/>
    <property type="project" value="TreeGrafter"/>
</dbReference>
<dbReference type="Gene3D" id="2.60.120.10">
    <property type="entry name" value="Jelly Rolls"/>
    <property type="match status" value="1"/>
</dbReference>
<dbReference type="CDD" id="cd00093">
    <property type="entry name" value="HTH_XRE"/>
    <property type="match status" value="1"/>
</dbReference>
<keyword evidence="1" id="KW-0238">DNA-binding</keyword>
<dbReference type="GO" id="GO:0003677">
    <property type="term" value="F:DNA binding"/>
    <property type="evidence" value="ECO:0007669"/>
    <property type="project" value="UniProtKB-KW"/>
</dbReference>
<dbReference type="SMART" id="SM00530">
    <property type="entry name" value="HTH_XRE"/>
    <property type="match status" value="1"/>
</dbReference>
<reference evidence="3 4" key="1">
    <citation type="submission" date="2018-04" db="EMBL/GenBank/DDBJ databases">
        <title>Genomic Encyclopedia of Archaeal and Bacterial Type Strains, Phase II (KMG-II): from individual species to whole genera.</title>
        <authorList>
            <person name="Goeker M."/>
        </authorList>
    </citation>
    <scope>NUCLEOTIDE SEQUENCE [LARGE SCALE GENOMIC DNA]</scope>
    <source>
        <strain evidence="3 4">DSM 29329</strain>
    </source>
</reference>
<evidence type="ECO:0000313" key="4">
    <source>
        <dbReference type="Proteomes" id="UP000244069"/>
    </source>
</evidence>
<dbReference type="InterPro" id="IPR010982">
    <property type="entry name" value="Lambda_DNA-bd_dom_sf"/>
</dbReference>
<dbReference type="EMBL" id="QBKN01000018">
    <property type="protein sequence ID" value="PTX46061.1"/>
    <property type="molecule type" value="Genomic_DNA"/>
</dbReference>
<gene>
    <name evidence="3" type="ORF">C8N44_11837</name>
</gene>